<dbReference type="PANTHER" id="PTHR21666">
    <property type="entry name" value="PEPTIDASE-RELATED"/>
    <property type="match status" value="1"/>
</dbReference>
<dbReference type="InterPro" id="IPR016047">
    <property type="entry name" value="M23ase_b-sheet_dom"/>
</dbReference>
<dbReference type="Gene3D" id="2.70.70.10">
    <property type="entry name" value="Glucose Permease (Domain IIA)"/>
    <property type="match status" value="1"/>
</dbReference>
<organism evidence="2 3">
    <name type="scientific">Proteiniphilum saccharofermentans</name>
    <dbReference type="NCBI Taxonomy" id="1642647"/>
    <lineage>
        <taxon>Bacteria</taxon>
        <taxon>Pseudomonadati</taxon>
        <taxon>Bacteroidota</taxon>
        <taxon>Bacteroidia</taxon>
        <taxon>Bacteroidales</taxon>
        <taxon>Dysgonomonadaceae</taxon>
        <taxon>Proteiniphilum</taxon>
    </lineage>
</organism>
<proteinExistence type="predicted"/>
<evidence type="ECO:0000313" key="2">
    <source>
        <dbReference type="EMBL" id="SCD20931.1"/>
    </source>
</evidence>
<dbReference type="InterPro" id="IPR050570">
    <property type="entry name" value="Cell_wall_metabolism_enzyme"/>
</dbReference>
<sequence length="564" mass="64804">MRLFKLQLILFLFFTSISLSYSQQYRNPVTIPPALSGNFGELRNNHFHSGIDFKTQQVVDKPIIAIEDGYVSRISVSPGGYGLALYVDHPSTGHTSVYAHLNSFSREIAEWVKEQQYRQERFSVILYPEPGMLPVKKGEQIALSGNTGSSGGPHLHFEIRDTHTEEPLDALEFLAKIPDTRKPNLQGITFYPILEKGVVNGSGNPVRLNISKDKAGNPSPLGRNIEAWGRIGVGVKAYDRMDGQNNIYGVKHIRLFVDDRQIFNSTISRFSFADTRMLNTFIDFEDWRKRRSFFMKSFIEPGNTLPFYEAENNGYIDIDEERPYRFRYELEDHYGNRLTYNFTVDGKSQSIPQRPDCNNWMAWNLYNSYMEMGFQLQIPKGNLYNDFCFSHSTTRSRNHYSDLHQVNNSPVPLHDRADMWIGMHTDTLQNKKNYGIVRISDNGSESWVGGEYVRGGIKISIRELGDRYAISADTIAPVITPIEPAIWVNQKRIRIRLRDDKSGIASFRGEINGEYVLFTHDSKSSIYTYRFDDSRLTKGQQQVLVFTVVDGAGNRSEYTYNFFY</sequence>
<evidence type="ECO:0000313" key="3">
    <source>
        <dbReference type="Proteomes" id="UP000187464"/>
    </source>
</evidence>
<dbReference type="EMBL" id="LT605205">
    <property type="protein sequence ID" value="SCD20931.1"/>
    <property type="molecule type" value="Genomic_DNA"/>
</dbReference>
<gene>
    <name evidence="2" type="ORF">PSM36_2126</name>
</gene>
<dbReference type="STRING" id="1642647.PSM36_2126"/>
<reference evidence="2 3" key="1">
    <citation type="submission" date="2016-08" db="EMBL/GenBank/DDBJ databases">
        <authorList>
            <person name="Seilhamer J.J."/>
        </authorList>
    </citation>
    <scope>NUCLEOTIDE SEQUENCE [LARGE SCALE GENOMIC DNA]</scope>
    <source>
        <strain evidence="2">M3/6</strain>
    </source>
</reference>
<feature type="domain" description="M23ase beta-sheet core" evidence="1">
    <location>
        <begin position="47"/>
        <end position="116"/>
    </location>
</feature>
<dbReference type="PANTHER" id="PTHR21666:SF285">
    <property type="entry name" value="M23 FAMILY METALLOPEPTIDASE"/>
    <property type="match status" value="1"/>
</dbReference>
<dbReference type="InterPro" id="IPR011055">
    <property type="entry name" value="Dup_hybrid_motif"/>
</dbReference>
<dbReference type="RefSeq" id="WP_076930849.1">
    <property type="nucleotide sequence ID" value="NZ_LT605205.1"/>
</dbReference>
<dbReference type="Pfam" id="PF01551">
    <property type="entry name" value="Peptidase_M23"/>
    <property type="match status" value="2"/>
</dbReference>
<dbReference type="KEGG" id="psac:PSM36_2126"/>
<protein>
    <recommendedName>
        <fullName evidence="1">M23ase beta-sheet core domain-containing protein</fullName>
    </recommendedName>
</protein>
<feature type="domain" description="M23ase beta-sheet core" evidence="1">
    <location>
        <begin position="135"/>
        <end position="163"/>
    </location>
</feature>
<dbReference type="GO" id="GO:0004222">
    <property type="term" value="F:metalloendopeptidase activity"/>
    <property type="evidence" value="ECO:0007669"/>
    <property type="project" value="TreeGrafter"/>
</dbReference>
<name>A0A1R3SZK9_9BACT</name>
<dbReference type="CDD" id="cd12797">
    <property type="entry name" value="M23_peptidase"/>
    <property type="match status" value="1"/>
</dbReference>
<dbReference type="SUPFAM" id="SSF51261">
    <property type="entry name" value="Duplicated hybrid motif"/>
    <property type="match status" value="1"/>
</dbReference>
<evidence type="ECO:0000259" key="1">
    <source>
        <dbReference type="Pfam" id="PF01551"/>
    </source>
</evidence>
<dbReference type="Proteomes" id="UP000187464">
    <property type="component" value="Chromosome I"/>
</dbReference>
<keyword evidence="3" id="KW-1185">Reference proteome</keyword>
<dbReference type="AlphaFoldDB" id="A0A1R3SZK9"/>
<accession>A0A1R3SZK9</accession>